<gene>
    <name evidence="1" type="ORF">AVEN_249986_1</name>
</gene>
<comment type="caution">
    <text evidence="1">The sequence shown here is derived from an EMBL/GenBank/DDBJ whole genome shotgun (WGS) entry which is preliminary data.</text>
</comment>
<organism evidence="1 2">
    <name type="scientific">Araneus ventricosus</name>
    <name type="common">Orbweaver spider</name>
    <name type="synonym">Epeira ventricosa</name>
    <dbReference type="NCBI Taxonomy" id="182803"/>
    <lineage>
        <taxon>Eukaryota</taxon>
        <taxon>Metazoa</taxon>
        <taxon>Ecdysozoa</taxon>
        <taxon>Arthropoda</taxon>
        <taxon>Chelicerata</taxon>
        <taxon>Arachnida</taxon>
        <taxon>Araneae</taxon>
        <taxon>Araneomorphae</taxon>
        <taxon>Entelegynae</taxon>
        <taxon>Araneoidea</taxon>
        <taxon>Araneidae</taxon>
        <taxon>Araneus</taxon>
    </lineage>
</organism>
<dbReference type="Proteomes" id="UP000499080">
    <property type="component" value="Unassembled WGS sequence"/>
</dbReference>
<accession>A0A4Y2RZT2</accession>
<reference evidence="1 2" key="1">
    <citation type="journal article" date="2019" name="Sci. Rep.">
        <title>Orb-weaving spider Araneus ventricosus genome elucidates the spidroin gene catalogue.</title>
        <authorList>
            <person name="Kono N."/>
            <person name="Nakamura H."/>
            <person name="Ohtoshi R."/>
            <person name="Moran D.A.P."/>
            <person name="Shinohara A."/>
            <person name="Yoshida Y."/>
            <person name="Fujiwara M."/>
            <person name="Mori M."/>
            <person name="Tomita M."/>
            <person name="Arakawa K."/>
        </authorList>
    </citation>
    <scope>NUCLEOTIDE SEQUENCE [LARGE SCALE GENOMIC DNA]</scope>
</reference>
<proteinExistence type="predicted"/>
<sequence length="90" mass="10181">MSKLKKPEGREEWFEDAMDHAFANVLEEDSNHWPVELSEVCTLYSSSKAATPQYDCAIVDHRKNSASQEELGILYLGRIDGSIVESRSAY</sequence>
<name>A0A4Y2RZT2_ARAVE</name>
<dbReference type="AlphaFoldDB" id="A0A4Y2RZT2"/>
<protein>
    <submittedName>
        <fullName evidence="1">Uncharacterized protein</fullName>
    </submittedName>
</protein>
<evidence type="ECO:0000313" key="2">
    <source>
        <dbReference type="Proteomes" id="UP000499080"/>
    </source>
</evidence>
<dbReference type="EMBL" id="BGPR01019062">
    <property type="protein sequence ID" value="GBN80856.1"/>
    <property type="molecule type" value="Genomic_DNA"/>
</dbReference>
<keyword evidence="2" id="KW-1185">Reference proteome</keyword>
<evidence type="ECO:0000313" key="1">
    <source>
        <dbReference type="EMBL" id="GBN80856.1"/>
    </source>
</evidence>